<name>A0A4U7KZ82_9BASI</name>
<feature type="compositionally biased region" description="Basic and acidic residues" evidence="1">
    <location>
        <begin position="492"/>
        <end position="501"/>
    </location>
</feature>
<feature type="region of interest" description="Disordered" evidence="1">
    <location>
        <begin position="417"/>
        <end position="748"/>
    </location>
</feature>
<dbReference type="OrthoDB" id="2555312at2759"/>
<sequence length="766" mass="82432">MVSTRLTRRSEAEIGFRARRSKAASARAEASSSSAKAPRTLQSDENAPLGRRVLGDVKNVVAESKAVNESRSPRRKPLSDRNASIPVTTSLVSDKAKQARGSRKDASKIRTDDDNFESMFMMPTKSRSGRNLAEPKTAPAPKAAASGSRRARQPSSKTDKEGALASQIEAASRLASKAGPSHDKLTRLSADLDSDDLEYFEVSALEQPTQIAKVATKTAKRDQAPRSEDKDSDENLSPSQGSFGSSDKENVPPPTALSRTAAHNRTAAYTRTGVLGSIERSQPTHSTPLTSKAQAVKGQKLRPRYLDDVFLQAYSSSSQADSPGVARRAEVLPASSKLLLEYQEQGVSKVMAWKAAGHDEARKARGNSSDSGIDAGSVASWPSRGDPGIAADGHERDFDGDDMDEFGFLTAEHKVRARRARERVESLQSSKPAGGDDSDALEDLPSEPPPVNTASDDHRLAEQAFGLMSSPAVQRRTASSPTLEPGSVMLIGDHELDDVQRSEPSVDGDDQEEVRVEDEVSKRVTRGSMKRKSDAAAAAVAEAADEEISAPSSLSLELSPRKSSQKANKARKSVAGIPLRKTEKKEQAVLEMLAAQPSSSPANSDASYSPRVERSAKRSAGSPATKKYHMDEILDLLPLRKRNTSSFKAKASQSKKKTTSTSRKGRATSVARASNSRSTGNKGKGRAVQGDDDDDDESVDGNATRSKPKRPAAPKAKRGKARAEPDSTEDEAVSSSQIHSDDSSRTRRLKEFRAIQKYHLEVEEVL</sequence>
<dbReference type="RefSeq" id="XP_029740743.1">
    <property type="nucleotide sequence ID" value="XM_029882988.1"/>
</dbReference>
<feature type="region of interest" description="Disordered" evidence="1">
    <location>
        <begin position="202"/>
        <end position="298"/>
    </location>
</feature>
<dbReference type="EMBL" id="SRRM01000007">
    <property type="protein sequence ID" value="TKY88758.1"/>
    <property type="molecule type" value="Genomic_DNA"/>
</dbReference>
<comment type="caution">
    <text evidence="2">The sequence shown here is derived from an EMBL/GenBank/DDBJ whole genome shotgun (WGS) entry which is preliminary data.</text>
</comment>
<feature type="compositionally biased region" description="Basic and acidic residues" evidence="1">
    <location>
        <begin position="94"/>
        <end position="113"/>
    </location>
</feature>
<reference evidence="2 3" key="1">
    <citation type="submission" date="2019-05" db="EMBL/GenBank/DDBJ databases">
        <title>Sporisorium graminicola CBS 10092 draft sequencing and annotation.</title>
        <authorList>
            <person name="Solano-Gonzalez S."/>
            <person name="Caddick M.X."/>
            <person name="Darby A."/>
        </authorList>
    </citation>
    <scope>NUCLEOTIDE SEQUENCE [LARGE SCALE GENOMIC DNA]</scope>
    <source>
        <strain evidence="2 3">CBS 10092</strain>
    </source>
</reference>
<feature type="compositionally biased region" description="Basic residues" evidence="1">
    <location>
        <begin position="706"/>
        <end position="720"/>
    </location>
</feature>
<dbReference type="KEGG" id="sgra:EX895_002389"/>
<dbReference type="AlphaFoldDB" id="A0A4U7KZ82"/>
<feature type="compositionally biased region" description="Low complexity" evidence="1">
    <location>
        <begin position="549"/>
        <end position="562"/>
    </location>
</feature>
<feature type="region of interest" description="Disordered" evidence="1">
    <location>
        <begin position="358"/>
        <end position="404"/>
    </location>
</feature>
<accession>A0A4U7KZ82</accession>
<feature type="compositionally biased region" description="Basic residues" evidence="1">
    <location>
        <begin position="653"/>
        <end position="666"/>
    </location>
</feature>
<keyword evidence="3" id="KW-1185">Reference proteome</keyword>
<feature type="compositionally biased region" description="Basic and acidic residues" evidence="1">
    <location>
        <begin position="219"/>
        <end position="229"/>
    </location>
</feature>
<gene>
    <name evidence="2" type="ORF">EX895_002389</name>
</gene>
<feature type="compositionally biased region" description="Polar residues" evidence="1">
    <location>
        <begin position="235"/>
        <end position="245"/>
    </location>
</feature>
<feature type="compositionally biased region" description="Low complexity" evidence="1">
    <location>
        <begin position="139"/>
        <end position="156"/>
    </location>
</feature>
<feature type="compositionally biased region" description="Low complexity" evidence="1">
    <location>
        <begin position="594"/>
        <end position="610"/>
    </location>
</feature>
<organism evidence="2 3">
    <name type="scientific">Sporisorium graminicola</name>
    <dbReference type="NCBI Taxonomy" id="280036"/>
    <lineage>
        <taxon>Eukaryota</taxon>
        <taxon>Fungi</taxon>
        <taxon>Dikarya</taxon>
        <taxon>Basidiomycota</taxon>
        <taxon>Ustilaginomycotina</taxon>
        <taxon>Ustilaginomycetes</taxon>
        <taxon>Ustilaginales</taxon>
        <taxon>Ustilaginaceae</taxon>
        <taxon>Sporisorium</taxon>
    </lineage>
</organism>
<dbReference type="GeneID" id="40725284"/>
<feature type="compositionally biased region" description="Basic and acidic residues" evidence="1">
    <location>
        <begin position="513"/>
        <end position="522"/>
    </location>
</feature>
<evidence type="ECO:0000313" key="3">
    <source>
        <dbReference type="Proteomes" id="UP000306050"/>
    </source>
</evidence>
<feature type="compositionally biased region" description="Polar residues" evidence="1">
    <location>
        <begin position="257"/>
        <end position="269"/>
    </location>
</feature>
<feature type="region of interest" description="Disordered" evidence="1">
    <location>
        <begin position="1"/>
        <end position="167"/>
    </location>
</feature>
<feature type="compositionally biased region" description="Polar residues" evidence="1">
    <location>
        <begin position="279"/>
        <end position="293"/>
    </location>
</feature>
<feature type="compositionally biased region" description="Polar residues" evidence="1">
    <location>
        <begin position="81"/>
        <end position="92"/>
    </location>
</feature>
<feature type="compositionally biased region" description="Polar residues" evidence="1">
    <location>
        <begin position="671"/>
        <end position="681"/>
    </location>
</feature>
<feature type="compositionally biased region" description="Acidic residues" evidence="1">
    <location>
        <begin position="436"/>
        <end position="445"/>
    </location>
</feature>
<feature type="compositionally biased region" description="Basic and acidic residues" evidence="1">
    <location>
        <begin position="739"/>
        <end position="748"/>
    </location>
</feature>
<protein>
    <submittedName>
        <fullName evidence="2">Uncharacterized protein</fullName>
    </submittedName>
</protein>
<dbReference type="Proteomes" id="UP000306050">
    <property type="component" value="Chromosome SGRAM_14"/>
</dbReference>
<feature type="compositionally biased region" description="Low complexity" evidence="1">
    <location>
        <begin position="23"/>
        <end position="37"/>
    </location>
</feature>
<feature type="compositionally biased region" description="Acidic residues" evidence="1">
    <location>
        <begin position="690"/>
        <end position="699"/>
    </location>
</feature>
<evidence type="ECO:0000313" key="2">
    <source>
        <dbReference type="EMBL" id="TKY88758.1"/>
    </source>
</evidence>
<proteinExistence type="predicted"/>
<evidence type="ECO:0000256" key="1">
    <source>
        <dbReference type="SAM" id="MobiDB-lite"/>
    </source>
</evidence>